<sequence>MTAEEDSSFVPWSRRPIPPEEGELEIELSRKPVPYHIARCFEGQVDSVQCRALALSSCRISCMATDVVRGRISADRLQRSVTTQCLRKLDTMAVLLDDERRRRPEQGHPMGVLPVIPQSVNGMLISATHIETAIHLTIGSNDHWANIALQQIGCRWMCVYADIG</sequence>
<dbReference type="Proteomes" id="UP000287470">
    <property type="component" value="Unassembled WGS sequence"/>
</dbReference>
<protein>
    <submittedName>
        <fullName evidence="1">Uncharacterized protein</fullName>
    </submittedName>
</protein>
<comment type="caution">
    <text evidence="1">The sequence shown here is derived from an EMBL/GenBank/DDBJ whole genome shotgun (WGS) entry which is preliminary data.</text>
</comment>
<dbReference type="AlphaFoldDB" id="A0A430FNP8"/>
<gene>
    <name evidence="1" type="ORF">D2E24_1584</name>
</gene>
<evidence type="ECO:0000313" key="1">
    <source>
        <dbReference type="EMBL" id="RSX54463.1"/>
    </source>
</evidence>
<dbReference type="EMBL" id="QXGK01000018">
    <property type="protein sequence ID" value="RSX54463.1"/>
    <property type="molecule type" value="Genomic_DNA"/>
</dbReference>
<name>A0A430FNP8_9BIFI</name>
<proteinExistence type="predicted"/>
<dbReference type="OrthoDB" id="3238427at2"/>
<accession>A0A430FNP8</accession>
<organism evidence="1 2">
    <name type="scientific">Bifidobacterium samirii</name>
    <dbReference type="NCBI Taxonomy" id="2306974"/>
    <lineage>
        <taxon>Bacteria</taxon>
        <taxon>Bacillati</taxon>
        <taxon>Actinomycetota</taxon>
        <taxon>Actinomycetes</taxon>
        <taxon>Bifidobacteriales</taxon>
        <taxon>Bifidobacteriaceae</taxon>
        <taxon>Bifidobacterium</taxon>
    </lineage>
</organism>
<evidence type="ECO:0000313" key="2">
    <source>
        <dbReference type="Proteomes" id="UP000287470"/>
    </source>
</evidence>
<dbReference type="RefSeq" id="WP_125968843.1">
    <property type="nucleotide sequence ID" value="NZ_QXGK01000018.1"/>
</dbReference>
<keyword evidence="2" id="KW-1185">Reference proteome</keyword>
<reference evidence="1 2" key="1">
    <citation type="submission" date="2018-09" db="EMBL/GenBank/DDBJ databases">
        <title>Characterization of the phylogenetic diversity of five novel species belonging to the genus Bifidobacterium.</title>
        <authorList>
            <person name="Lugli G.A."/>
            <person name="Duranti S."/>
            <person name="Milani C."/>
        </authorList>
    </citation>
    <scope>NUCLEOTIDE SEQUENCE [LARGE SCALE GENOMIC DNA]</scope>
    <source>
        <strain evidence="1 2">2033B</strain>
    </source>
</reference>